<dbReference type="PROSITE" id="PS00636">
    <property type="entry name" value="DNAJ_1"/>
    <property type="match status" value="1"/>
</dbReference>
<feature type="compositionally biased region" description="Basic and acidic residues" evidence="1">
    <location>
        <begin position="50"/>
        <end position="61"/>
    </location>
</feature>
<dbReference type="InterPro" id="IPR050817">
    <property type="entry name" value="DjlA_DnaK_co-chaperone"/>
</dbReference>
<feature type="compositionally biased region" description="Pro residues" evidence="1">
    <location>
        <begin position="788"/>
        <end position="798"/>
    </location>
</feature>
<organism evidence="3 4">
    <name type="scientific">Purpureocillium lilacinum</name>
    <name type="common">Paecilomyces lilacinus</name>
    <dbReference type="NCBI Taxonomy" id="33203"/>
    <lineage>
        <taxon>Eukaryota</taxon>
        <taxon>Fungi</taxon>
        <taxon>Dikarya</taxon>
        <taxon>Ascomycota</taxon>
        <taxon>Pezizomycotina</taxon>
        <taxon>Sordariomycetes</taxon>
        <taxon>Hypocreomycetidae</taxon>
        <taxon>Hypocreales</taxon>
        <taxon>Ophiocordycipitaceae</taxon>
        <taxon>Purpureocillium</taxon>
    </lineage>
</organism>
<feature type="compositionally biased region" description="Acidic residues" evidence="1">
    <location>
        <begin position="645"/>
        <end position="654"/>
    </location>
</feature>
<feature type="compositionally biased region" description="Polar residues" evidence="1">
    <location>
        <begin position="121"/>
        <end position="137"/>
    </location>
</feature>
<protein>
    <submittedName>
        <fullName evidence="3">DnaJ domain protein</fullName>
    </submittedName>
</protein>
<feature type="region of interest" description="Disordered" evidence="1">
    <location>
        <begin position="410"/>
        <end position="430"/>
    </location>
</feature>
<feature type="compositionally biased region" description="Basic and acidic residues" evidence="1">
    <location>
        <begin position="417"/>
        <end position="429"/>
    </location>
</feature>
<dbReference type="AlphaFoldDB" id="A0A2U3E8D6"/>
<dbReference type="CDD" id="cd06257">
    <property type="entry name" value="DnaJ"/>
    <property type="match status" value="1"/>
</dbReference>
<feature type="compositionally biased region" description="Polar residues" evidence="1">
    <location>
        <begin position="510"/>
        <end position="536"/>
    </location>
</feature>
<dbReference type="PANTHER" id="PTHR24074">
    <property type="entry name" value="CO-CHAPERONE PROTEIN DJLA"/>
    <property type="match status" value="1"/>
</dbReference>
<dbReference type="EMBL" id="LCWV01000009">
    <property type="protein sequence ID" value="PWI70734.1"/>
    <property type="molecule type" value="Genomic_DNA"/>
</dbReference>
<proteinExistence type="predicted"/>
<dbReference type="Proteomes" id="UP000245956">
    <property type="component" value="Unassembled WGS sequence"/>
</dbReference>
<feature type="compositionally biased region" description="Basic and acidic residues" evidence="1">
    <location>
        <begin position="468"/>
        <end position="479"/>
    </location>
</feature>
<feature type="compositionally biased region" description="Pro residues" evidence="1">
    <location>
        <begin position="239"/>
        <end position="255"/>
    </location>
</feature>
<evidence type="ECO:0000313" key="4">
    <source>
        <dbReference type="Proteomes" id="UP000245956"/>
    </source>
</evidence>
<dbReference type="InterPro" id="IPR018253">
    <property type="entry name" value="DnaJ_domain_CS"/>
</dbReference>
<feature type="region of interest" description="Disordered" evidence="1">
    <location>
        <begin position="95"/>
        <end position="398"/>
    </location>
</feature>
<dbReference type="InterPro" id="IPR036869">
    <property type="entry name" value="J_dom_sf"/>
</dbReference>
<feature type="compositionally biased region" description="Pro residues" evidence="1">
    <location>
        <begin position="183"/>
        <end position="192"/>
    </location>
</feature>
<reference evidence="3 4" key="1">
    <citation type="journal article" date="2016" name="Front. Microbiol.">
        <title>Genome and transcriptome sequences reveal the specific parasitism of the nematophagous Purpureocillium lilacinum 36-1.</title>
        <authorList>
            <person name="Xie J."/>
            <person name="Li S."/>
            <person name="Mo C."/>
            <person name="Xiao X."/>
            <person name="Peng D."/>
            <person name="Wang G."/>
            <person name="Xiao Y."/>
        </authorList>
    </citation>
    <scope>NUCLEOTIDE SEQUENCE [LARGE SCALE GENOMIC DNA]</scope>
    <source>
        <strain evidence="3 4">36-1</strain>
    </source>
</reference>
<evidence type="ECO:0000313" key="3">
    <source>
        <dbReference type="EMBL" id="PWI70734.1"/>
    </source>
</evidence>
<feature type="compositionally biased region" description="Basic and acidic residues" evidence="1">
    <location>
        <begin position="31"/>
        <end position="43"/>
    </location>
</feature>
<dbReference type="Pfam" id="PF00226">
    <property type="entry name" value="DnaJ"/>
    <property type="match status" value="1"/>
</dbReference>
<feature type="compositionally biased region" description="Polar residues" evidence="1">
    <location>
        <begin position="618"/>
        <end position="627"/>
    </location>
</feature>
<comment type="caution">
    <text evidence="3">The sequence shown here is derived from an EMBL/GenBank/DDBJ whole genome shotgun (WGS) entry which is preliminary data.</text>
</comment>
<dbReference type="PROSITE" id="PS50076">
    <property type="entry name" value="DNAJ_2"/>
    <property type="match status" value="1"/>
</dbReference>
<feature type="region of interest" description="Disordered" evidence="1">
    <location>
        <begin position="777"/>
        <end position="798"/>
    </location>
</feature>
<feature type="compositionally biased region" description="Polar residues" evidence="1">
    <location>
        <begin position="685"/>
        <end position="695"/>
    </location>
</feature>
<dbReference type="SMART" id="SM00271">
    <property type="entry name" value="DnaJ"/>
    <property type="match status" value="1"/>
</dbReference>
<feature type="compositionally biased region" description="Basic residues" evidence="1">
    <location>
        <begin position="568"/>
        <end position="579"/>
    </location>
</feature>
<feature type="compositionally biased region" description="Polar residues" evidence="1">
    <location>
        <begin position="342"/>
        <end position="360"/>
    </location>
</feature>
<feature type="compositionally biased region" description="Basic and acidic residues" evidence="1">
    <location>
        <begin position="296"/>
        <end position="306"/>
    </location>
</feature>
<dbReference type="InterPro" id="IPR001623">
    <property type="entry name" value="DnaJ_domain"/>
</dbReference>
<evidence type="ECO:0000256" key="1">
    <source>
        <dbReference type="SAM" id="MobiDB-lite"/>
    </source>
</evidence>
<dbReference type="Gene3D" id="1.10.287.110">
    <property type="entry name" value="DnaJ domain"/>
    <property type="match status" value="1"/>
</dbReference>
<accession>A0A2U3E8D6</accession>
<sequence>MAPTRDYYADLELPTTADVTEVKKQFRKLGKDKFSPSKARRADSATALKYHPDRNPGKEQEVNSKFQIIQSAHEVLSDPQQKAKYDATLSRTNRVGASGVKGNPWANVSQQFPTPPRRNTAARNATSGAQRWQTRFSNGVPPTAKQGAAADPEAKKNAARAFENMRKSQSRGGAKSAQKEPRPSQPPPPPPRTETARQRAEASFGARKTGYQPRAAMPGDEPPVSAASYYTRMNADQRQPPPPPPRQPQDGPMPDPLSQFRDRDAYADARQSTPYTSHGGEKTNPFDGVPLGRAKSSRESYHREEPSNSDDGTAGSHKNRSSSVPESGLHTPQDDAHPTYTAGETSDTSFRARANASNLYESHDPASGAANQAGPPDQGASGPSLYATPSDLPSSARSSFRIFDGKYPRSLNSRVRPFHEYETDQDVKPGEVNCHNLASSGDQESFQNLTPFELRQHLLLDHLIKNKEAGNSPEKEKTHAPSSIPDSIDSKDSADRTLIGSFNFPVGDGTTEQTSPSTGQNPFAKSSVDDINTQFVNDEGANAWQFSAGSGEPQEGHPSSRPSSGGRGTRRSPLKRPSMRRPEPPAPEAQAETQPTGFNADAWNDQFGPQAFVPQPTPGNSASPTRRANSKKVKARPTAGSAAVVDEDSSEGETYEWRGRGAGTKQAPVDSPQAMDIDSPPTVPTAASSDSNSARNIPVEPTRPEWRPGNVDAVAGDGKPQRPEKIPLDPNTMGSEDSEDIRASFADLKNVAPFAHEQSGLRSLDDLKDSLPFESKASEELPIKKPKAPPLDFPSPPEAPRLPPTVAIEGMKPNAASWSKYLEDFEIYLRQWDSFNGQVVDHFATRKSNISSIRAAKGYSFLGARSDSDIQSYMQWVQQDNYVRQRWSAACEEHEKRLREFMAFREKMK</sequence>
<feature type="region of interest" description="Disordered" evidence="1">
    <location>
        <begin position="468"/>
        <end position="742"/>
    </location>
</feature>
<dbReference type="SUPFAM" id="SSF46565">
    <property type="entry name" value="Chaperone J-domain"/>
    <property type="match status" value="1"/>
</dbReference>
<gene>
    <name evidence="3" type="ORF">PCL_13133</name>
</gene>
<feature type="domain" description="J" evidence="2">
    <location>
        <begin position="6"/>
        <end position="89"/>
    </location>
</feature>
<feature type="region of interest" description="Disordered" evidence="1">
    <location>
        <begin position="31"/>
        <end position="61"/>
    </location>
</feature>
<name>A0A2U3E8D6_PURLI</name>
<evidence type="ECO:0000259" key="2">
    <source>
        <dbReference type="PROSITE" id="PS50076"/>
    </source>
</evidence>
<dbReference type="PRINTS" id="PR00625">
    <property type="entry name" value="JDOMAIN"/>
</dbReference>